<organism evidence="2 3">
    <name type="scientific">Streptomyces abikoensis</name>
    <dbReference type="NCBI Taxonomy" id="97398"/>
    <lineage>
        <taxon>Bacteria</taxon>
        <taxon>Bacillati</taxon>
        <taxon>Actinomycetota</taxon>
        <taxon>Actinomycetes</taxon>
        <taxon>Kitasatosporales</taxon>
        <taxon>Streptomycetaceae</taxon>
        <taxon>Streptomyces</taxon>
    </lineage>
</organism>
<sequence length="106" mass="11456">MTAQGLKGAGSQNNRNAELLAALVKAGFAPAIPASLREATWGDLVRWTEEAALRGDRVPERRLHLPAEAQERLRELMPESRGGGAPLFEGARWSGHARKATRSAES</sequence>
<accession>A0ABW7T8T4</accession>
<reference evidence="2 3" key="1">
    <citation type="submission" date="2024-10" db="EMBL/GenBank/DDBJ databases">
        <title>The Natural Products Discovery Center: Release of the First 8490 Sequenced Strains for Exploring Actinobacteria Biosynthetic Diversity.</title>
        <authorList>
            <person name="Kalkreuter E."/>
            <person name="Kautsar S.A."/>
            <person name="Yang D."/>
            <person name="Bader C.D."/>
            <person name="Teijaro C.N."/>
            <person name="Fluegel L."/>
            <person name="Davis C.M."/>
            <person name="Simpson J.R."/>
            <person name="Lauterbach L."/>
            <person name="Steele A.D."/>
            <person name="Gui C."/>
            <person name="Meng S."/>
            <person name="Li G."/>
            <person name="Viehrig K."/>
            <person name="Ye F."/>
            <person name="Su P."/>
            <person name="Kiefer A.F."/>
            <person name="Nichols A."/>
            <person name="Cepeda A.J."/>
            <person name="Yan W."/>
            <person name="Fan B."/>
            <person name="Jiang Y."/>
            <person name="Adhikari A."/>
            <person name="Zheng C.-J."/>
            <person name="Schuster L."/>
            <person name="Cowan T.M."/>
            <person name="Smanski M.J."/>
            <person name="Chevrette M.G."/>
            <person name="De Carvalho L.P.S."/>
            <person name="Shen B."/>
        </authorList>
    </citation>
    <scope>NUCLEOTIDE SEQUENCE [LARGE SCALE GENOMIC DNA]</scope>
    <source>
        <strain evidence="2 3">NPDC020979</strain>
    </source>
</reference>
<evidence type="ECO:0000313" key="2">
    <source>
        <dbReference type="EMBL" id="MFI0912472.1"/>
    </source>
</evidence>
<feature type="region of interest" description="Disordered" evidence="1">
    <location>
        <begin position="75"/>
        <end position="106"/>
    </location>
</feature>
<dbReference type="RefSeq" id="WP_397613357.1">
    <property type="nucleotide sequence ID" value="NZ_JBIRRB010000006.1"/>
</dbReference>
<name>A0ABW7T8T4_9ACTN</name>
<feature type="compositionally biased region" description="Basic residues" evidence="1">
    <location>
        <begin position="95"/>
        <end position="106"/>
    </location>
</feature>
<protein>
    <submittedName>
        <fullName evidence="2">Uncharacterized protein</fullName>
    </submittedName>
</protein>
<dbReference type="Proteomes" id="UP001611162">
    <property type="component" value="Unassembled WGS sequence"/>
</dbReference>
<evidence type="ECO:0000256" key="1">
    <source>
        <dbReference type="SAM" id="MobiDB-lite"/>
    </source>
</evidence>
<proteinExistence type="predicted"/>
<keyword evidence="3" id="KW-1185">Reference proteome</keyword>
<evidence type="ECO:0000313" key="3">
    <source>
        <dbReference type="Proteomes" id="UP001611162"/>
    </source>
</evidence>
<dbReference type="EMBL" id="JBIRRB010000006">
    <property type="protein sequence ID" value="MFI0912472.1"/>
    <property type="molecule type" value="Genomic_DNA"/>
</dbReference>
<gene>
    <name evidence="2" type="ORF">ACH4TF_18680</name>
</gene>
<comment type="caution">
    <text evidence="2">The sequence shown here is derived from an EMBL/GenBank/DDBJ whole genome shotgun (WGS) entry which is preliminary data.</text>
</comment>